<dbReference type="EMBL" id="FLYE01000044">
    <property type="protein sequence ID" value="SCA57337.1"/>
    <property type="molecule type" value="Genomic_DNA"/>
</dbReference>
<sequence>MAKITLRGLRKMNLLKKRQKRLDLKKSKLLGVMYGTGSDSSETDLAAADELKNQSHIDKLAMNYIKKSF</sequence>
<evidence type="ECO:0000313" key="2">
    <source>
        <dbReference type="Proteomes" id="UP000231658"/>
    </source>
</evidence>
<reference evidence="1 2" key="1">
    <citation type="submission" date="2016-07" db="EMBL/GenBank/DDBJ databases">
        <authorList>
            <person name="Lefevre C.T."/>
        </authorList>
    </citation>
    <scope>NUCLEOTIDE SEQUENCE [LARGE SCALE GENOMIC DNA]</scope>
    <source>
        <strain evidence="1">PR1</strain>
    </source>
</reference>
<evidence type="ECO:0000313" key="1">
    <source>
        <dbReference type="EMBL" id="SCA57337.1"/>
    </source>
</evidence>
<dbReference type="Proteomes" id="UP000231658">
    <property type="component" value="Unassembled WGS sequence"/>
</dbReference>
<name>A0A1C3RJA2_9PROT</name>
<accession>A0A1C3RJA2</accession>
<dbReference type="STRING" id="1867952.MTBPR1_50093"/>
<keyword evidence="2" id="KW-1185">Reference proteome</keyword>
<dbReference type="AlphaFoldDB" id="A0A1C3RJA2"/>
<proteinExistence type="predicted"/>
<gene>
    <name evidence="1" type="ORF">MTBPR1_50093</name>
</gene>
<organism evidence="1 2">
    <name type="scientific">Candidatus Terasakiella magnetica</name>
    <dbReference type="NCBI Taxonomy" id="1867952"/>
    <lineage>
        <taxon>Bacteria</taxon>
        <taxon>Pseudomonadati</taxon>
        <taxon>Pseudomonadota</taxon>
        <taxon>Alphaproteobacteria</taxon>
        <taxon>Rhodospirillales</taxon>
        <taxon>Terasakiellaceae</taxon>
        <taxon>Terasakiella</taxon>
    </lineage>
</organism>
<protein>
    <submittedName>
        <fullName evidence="1">Uncharacterized protein</fullName>
    </submittedName>
</protein>